<dbReference type="Pfam" id="PF01261">
    <property type="entry name" value="AP_endonuc_2"/>
    <property type="match status" value="1"/>
</dbReference>
<dbReference type="AlphaFoldDB" id="A0A9W6LVZ5"/>
<gene>
    <name evidence="3" type="ORF">GCM10017576_13980</name>
</gene>
<name>A0A9W6LVZ5_9MICO</name>
<sequence length="303" mass="33669">MSAIPFQLGVSVYSYTGDFGVVMDLDDCARDIADLGATGIEILGEGHVESYPEPSTAFIDAWHARNAELGLTPTLYGSWLDTRRFPGRGMTVEEGAEQLALDLRLAATLGFSFVRPKIGVVTSDLQVDPIWDQAVERNLDLAHDLGITICPEIHWPSVIRSPVVDEYIAFIERTGTENFGLLIDTGVFQKSMFRREEPGITSQLGTGGAPAFPVVPVVPVSDLRDVMPYTVYFQAKFHEIDDELVDHHIPWAEIIDIVLESGYTGWLSSEYEGHKHPYRASDQLRRQHALIRTLATERQAAAR</sequence>
<dbReference type="Proteomes" id="UP001142462">
    <property type="component" value="Unassembled WGS sequence"/>
</dbReference>
<keyword evidence="1" id="KW-0119">Carbohydrate metabolism</keyword>
<dbReference type="PANTHER" id="PTHR12110">
    <property type="entry name" value="HYDROXYPYRUVATE ISOMERASE"/>
    <property type="match status" value="1"/>
</dbReference>
<evidence type="ECO:0000313" key="4">
    <source>
        <dbReference type="Proteomes" id="UP001142462"/>
    </source>
</evidence>
<dbReference type="PANTHER" id="PTHR12110:SF53">
    <property type="entry name" value="BLR5974 PROTEIN"/>
    <property type="match status" value="1"/>
</dbReference>
<comment type="caution">
    <text evidence="3">The sequence shown here is derived from an EMBL/GenBank/DDBJ whole genome shotgun (WGS) entry which is preliminary data.</text>
</comment>
<dbReference type="InterPro" id="IPR050312">
    <property type="entry name" value="IolE/XylAMocC-like"/>
</dbReference>
<proteinExistence type="predicted"/>
<dbReference type="InterPro" id="IPR036237">
    <property type="entry name" value="Xyl_isomerase-like_sf"/>
</dbReference>
<dbReference type="InterPro" id="IPR013022">
    <property type="entry name" value="Xyl_isomerase-like_TIM-brl"/>
</dbReference>
<reference evidence="3" key="2">
    <citation type="submission" date="2023-01" db="EMBL/GenBank/DDBJ databases">
        <authorList>
            <person name="Sun Q."/>
            <person name="Evtushenko L."/>
        </authorList>
    </citation>
    <scope>NUCLEOTIDE SEQUENCE</scope>
    <source>
        <strain evidence="3">VKM Ac-1020</strain>
    </source>
</reference>
<dbReference type="SUPFAM" id="SSF51658">
    <property type="entry name" value="Xylose isomerase-like"/>
    <property type="match status" value="1"/>
</dbReference>
<evidence type="ECO:0000256" key="1">
    <source>
        <dbReference type="ARBA" id="ARBA00023277"/>
    </source>
</evidence>
<organism evidence="3 4">
    <name type="scientific">Microbacterium barkeri</name>
    <dbReference type="NCBI Taxonomy" id="33917"/>
    <lineage>
        <taxon>Bacteria</taxon>
        <taxon>Bacillati</taxon>
        <taxon>Actinomycetota</taxon>
        <taxon>Actinomycetes</taxon>
        <taxon>Micrococcales</taxon>
        <taxon>Microbacteriaceae</taxon>
        <taxon>Microbacterium</taxon>
    </lineage>
</organism>
<dbReference type="RefSeq" id="WP_271172982.1">
    <property type="nucleotide sequence ID" value="NZ_BSEJ01000005.1"/>
</dbReference>
<reference evidence="3" key="1">
    <citation type="journal article" date="2014" name="Int. J. Syst. Evol. Microbiol.">
        <title>Complete genome sequence of Corynebacterium casei LMG S-19264T (=DSM 44701T), isolated from a smear-ripened cheese.</title>
        <authorList>
            <consortium name="US DOE Joint Genome Institute (JGI-PGF)"/>
            <person name="Walter F."/>
            <person name="Albersmeier A."/>
            <person name="Kalinowski J."/>
            <person name="Ruckert C."/>
        </authorList>
    </citation>
    <scope>NUCLEOTIDE SEQUENCE</scope>
    <source>
        <strain evidence="3">VKM Ac-1020</strain>
    </source>
</reference>
<dbReference type="EMBL" id="BSEJ01000005">
    <property type="protein sequence ID" value="GLJ61269.1"/>
    <property type="molecule type" value="Genomic_DNA"/>
</dbReference>
<evidence type="ECO:0000259" key="2">
    <source>
        <dbReference type="Pfam" id="PF01261"/>
    </source>
</evidence>
<protein>
    <recommendedName>
        <fullName evidence="2">Xylose isomerase-like TIM barrel domain-containing protein</fullName>
    </recommendedName>
</protein>
<keyword evidence="4" id="KW-1185">Reference proteome</keyword>
<feature type="domain" description="Xylose isomerase-like TIM barrel" evidence="2">
    <location>
        <begin position="30"/>
        <end position="287"/>
    </location>
</feature>
<evidence type="ECO:0000313" key="3">
    <source>
        <dbReference type="EMBL" id="GLJ61269.1"/>
    </source>
</evidence>
<dbReference type="Gene3D" id="3.20.20.150">
    <property type="entry name" value="Divalent-metal-dependent TIM barrel enzymes"/>
    <property type="match status" value="1"/>
</dbReference>
<accession>A0A9W6LVZ5</accession>